<feature type="binding site" evidence="4">
    <location>
        <begin position="8"/>
        <end position="15"/>
    </location>
    <ligand>
        <name>ATP</name>
        <dbReference type="ChEBI" id="CHEBI:30616"/>
    </ligand>
</feature>
<keyword evidence="3 4" id="KW-0342">GTP-binding</keyword>
<evidence type="ECO:0000259" key="5">
    <source>
        <dbReference type="Pfam" id="PF03668"/>
    </source>
</evidence>
<evidence type="ECO:0000256" key="3">
    <source>
        <dbReference type="ARBA" id="ARBA00023134"/>
    </source>
</evidence>
<protein>
    <submittedName>
        <fullName evidence="7">RNase adapter RapZ</fullName>
    </submittedName>
</protein>
<comment type="caution">
    <text evidence="7">The sequence shown here is derived from an EMBL/GenBank/DDBJ whole genome shotgun (WGS) entry which is preliminary data.</text>
</comment>
<dbReference type="PANTHER" id="PTHR30448:SF0">
    <property type="entry name" value="RNASE ADAPTER PROTEIN RAPZ"/>
    <property type="match status" value="1"/>
</dbReference>
<reference evidence="7" key="1">
    <citation type="submission" date="2020-08" db="EMBL/GenBank/DDBJ databases">
        <title>Genome public.</title>
        <authorList>
            <person name="Liu C."/>
            <person name="Sun Q."/>
        </authorList>
    </citation>
    <scope>NUCLEOTIDE SEQUENCE</scope>
    <source>
        <strain evidence="7">NSJ-63</strain>
    </source>
</reference>
<sequence>MNFTIITGLSGAGRSSALKIMEDLGYFCADNIPPQLIPDFARLCQNRAVPLENVAVVADMRMGDMFDSVYEAIDQLKQMNLNLDILFLDASDKAIVSRFTQTRRRHPVSGSGNILSGILTEREKLQRIKEMANTVIDTSTYTVRALSSVLERRYSQERDKRLLISVITFGYKRGIPIDADLVFDMRFLPNPFYLDDLKTNSGLTEKVRDYVLSFDAAQYFLTQVTNFVTYLCPCYLEQDKKQLVIAIGCTGGMHRSVVIGEELYARLQKKGNRVTIEHRDLNLEQASIVSRFPTHN</sequence>
<name>A0A926DJQ2_9FIRM</name>
<dbReference type="GO" id="GO:0005524">
    <property type="term" value="F:ATP binding"/>
    <property type="evidence" value="ECO:0007669"/>
    <property type="project" value="UniProtKB-UniRule"/>
</dbReference>
<dbReference type="RefSeq" id="WP_249280656.1">
    <property type="nucleotide sequence ID" value="NZ_JACRSS010000004.1"/>
</dbReference>
<dbReference type="InterPro" id="IPR053930">
    <property type="entry name" value="RapZ-like_N"/>
</dbReference>
<feature type="domain" description="RapZ C-terminal" evidence="6">
    <location>
        <begin position="163"/>
        <end position="281"/>
    </location>
</feature>
<dbReference type="HAMAP" id="MF_00636">
    <property type="entry name" value="RapZ_like"/>
    <property type="match status" value="1"/>
</dbReference>
<dbReference type="InterPro" id="IPR053931">
    <property type="entry name" value="RapZ_C"/>
</dbReference>
<feature type="binding site" evidence="4">
    <location>
        <begin position="59"/>
        <end position="62"/>
    </location>
    <ligand>
        <name>GTP</name>
        <dbReference type="ChEBI" id="CHEBI:37565"/>
    </ligand>
</feature>
<evidence type="ECO:0000256" key="2">
    <source>
        <dbReference type="ARBA" id="ARBA00022840"/>
    </source>
</evidence>
<organism evidence="7 8">
    <name type="scientific">Guopingia tenuis</name>
    <dbReference type="NCBI Taxonomy" id="2763656"/>
    <lineage>
        <taxon>Bacteria</taxon>
        <taxon>Bacillati</taxon>
        <taxon>Bacillota</taxon>
        <taxon>Clostridia</taxon>
        <taxon>Christensenellales</taxon>
        <taxon>Christensenellaceae</taxon>
        <taxon>Guopingia</taxon>
    </lineage>
</organism>
<dbReference type="AlphaFoldDB" id="A0A926DJQ2"/>
<evidence type="ECO:0000256" key="4">
    <source>
        <dbReference type="HAMAP-Rule" id="MF_00636"/>
    </source>
</evidence>
<keyword evidence="1 4" id="KW-0547">Nucleotide-binding</keyword>
<dbReference type="PANTHER" id="PTHR30448">
    <property type="entry name" value="RNASE ADAPTER PROTEIN RAPZ"/>
    <property type="match status" value="1"/>
</dbReference>
<gene>
    <name evidence="7" type="primary">rapZ</name>
    <name evidence="7" type="ORF">H8693_08750</name>
</gene>
<dbReference type="Pfam" id="PF22740">
    <property type="entry name" value="PapZ_C"/>
    <property type="match status" value="1"/>
</dbReference>
<dbReference type="Proteomes" id="UP000617951">
    <property type="component" value="Unassembled WGS sequence"/>
</dbReference>
<dbReference type="InterPro" id="IPR005337">
    <property type="entry name" value="RapZ-like"/>
</dbReference>
<evidence type="ECO:0000259" key="6">
    <source>
        <dbReference type="Pfam" id="PF22740"/>
    </source>
</evidence>
<evidence type="ECO:0000256" key="1">
    <source>
        <dbReference type="ARBA" id="ARBA00022741"/>
    </source>
</evidence>
<evidence type="ECO:0000313" key="7">
    <source>
        <dbReference type="EMBL" id="MBC8539022.1"/>
    </source>
</evidence>
<dbReference type="GO" id="GO:0005525">
    <property type="term" value="F:GTP binding"/>
    <property type="evidence" value="ECO:0007669"/>
    <property type="project" value="UniProtKB-UniRule"/>
</dbReference>
<dbReference type="PIRSF" id="PIRSF005052">
    <property type="entry name" value="P-loopkin"/>
    <property type="match status" value="1"/>
</dbReference>
<dbReference type="InterPro" id="IPR027417">
    <property type="entry name" value="P-loop_NTPase"/>
</dbReference>
<proteinExistence type="inferred from homology"/>
<keyword evidence="2 4" id="KW-0067">ATP-binding</keyword>
<dbReference type="Pfam" id="PF03668">
    <property type="entry name" value="RapZ-like_N"/>
    <property type="match status" value="1"/>
</dbReference>
<dbReference type="NCBIfam" id="NF003828">
    <property type="entry name" value="PRK05416.1"/>
    <property type="match status" value="1"/>
</dbReference>
<accession>A0A926DJQ2</accession>
<dbReference type="SUPFAM" id="SSF52540">
    <property type="entry name" value="P-loop containing nucleoside triphosphate hydrolases"/>
    <property type="match status" value="1"/>
</dbReference>
<evidence type="ECO:0000313" key="8">
    <source>
        <dbReference type="Proteomes" id="UP000617951"/>
    </source>
</evidence>
<dbReference type="EMBL" id="JACRSS010000004">
    <property type="protein sequence ID" value="MBC8539022.1"/>
    <property type="molecule type" value="Genomic_DNA"/>
</dbReference>
<keyword evidence="8" id="KW-1185">Reference proteome</keyword>
<feature type="domain" description="RapZ-like N-terminal" evidence="5">
    <location>
        <begin position="1"/>
        <end position="156"/>
    </location>
</feature>